<dbReference type="InterPro" id="IPR036961">
    <property type="entry name" value="Kinesin_motor_dom_sf"/>
</dbReference>
<keyword evidence="6" id="KW-0067">ATP-binding</keyword>
<dbReference type="PROSITE" id="PS50096">
    <property type="entry name" value="IQ"/>
    <property type="match status" value="2"/>
</dbReference>
<dbReference type="PROSITE" id="PS50081">
    <property type="entry name" value="ZF_DAG_PE_2"/>
    <property type="match status" value="1"/>
</dbReference>
<evidence type="ECO:0000256" key="5">
    <source>
        <dbReference type="ARBA" id="ARBA00022833"/>
    </source>
</evidence>
<keyword evidence="7 9" id="KW-0518">Myosin</keyword>
<dbReference type="Pfam" id="PF00130">
    <property type="entry name" value="C1_1"/>
    <property type="match status" value="1"/>
</dbReference>
<name>A0A8C4QDL6_EPTBU</name>
<dbReference type="GO" id="GO:0000146">
    <property type="term" value="F:microfilament motor activity"/>
    <property type="evidence" value="ECO:0007669"/>
    <property type="project" value="InterPro"/>
</dbReference>
<keyword evidence="2" id="KW-0963">Cytoplasm</keyword>
<proteinExistence type="inferred from homology"/>
<dbReference type="InterPro" id="IPR000048">
    <property type="entry name" value="IQ_motif_EF-hand-BS"/>
</dbReference>
<evidence type="ECO:0000256" key="10">
    <source>
        <dbReference type="SAM" id="Coils"/>
    </source>
</evidence>
<dbReference type="GO" id="GO:0046872">
    <property type="term" value="F:metal ion binding"/>
    <property type="evidence" value="ECO:0007669"/>
    <property type="project" value="UniProtKB-KW"/>
</dbReference>
<dbReference type="PANTHER" id="PTHR46184:SF5">
    <property type="entry name" value="UNCONVENTIONAL MYOSIN-IXA-LIKE"/>
    <property type="match status" value="1"/>
</dbReference>
<comment type="caution">
    <text evidence="9">Lacks conserved residue(s) required for the propagation of feature annotation.</text>
</comment>
<dbReference type="GO" id="GO:0005737">
    <property type="term" value="C:cytoplasm"/>
    <property type="evidence" value="ECO:0007669"/>
    <property type="project" value="UniProtKB-SubCell"/>
</dbReference>
<evidence type="ECO:0000256" key="4">
    <source>
        <dbReference type="ARBA" id="ARBA00022741"/>
    </source>
</evidence>
<evidence type="ECO:0000313" key="16">
    <source>
        <dbReference type="Proteomes" id="UP000694388"/>
    </source>
</evidence>
<dbReference type="InterPro" id="IPR002219">
    <property type="entry name" value="PKC_DAG/PE"/>
</dbReference>
<evidence type="ECO:0000256" key="2">
    <source>
        <dbReference type="ARBA" id="ARBA00022490"/>
    </source>
</evidence>
<dbReference type="PROSITE" id="PS00479">
    <property type="entry name" value="ZF_DAG_PE_1"/>
    <property type="match status" value="1"/>
</dbReference>
<comment type="subcellular location">
    <subcellularLocation>
        <location evidence="1">Cytoplasm</location>
    </subcellularLocation>
</comment>
<dbReference type="AlphaFoldDB" id="A0A8C4QDL6"/>
<dbReference type="InterPro" id="IPR000198">
    <property type="entry name" value="RhoGAP_dom"/>
</dbReference>
<dbReference type="Gene3D" id="1.20.5.190">
    <property type="match status" value="1"/>
</dbReference>
<dbReference type="Pfam" id="PF00063">
    <property type="entry name" value="Myosin_head"/>
    <property type="match status" value="1"/>
</dbReference>
<protein>
    <submittedName>
        <fullName evidence="15">Uncharacterized protein</fullName>
    </submittedName>
</protein>
<keyword evidence="10" id="KW-0175">Coiled coil</keyword>
<dbReference type="SUPFAM" id="SSF48350">
    <property type="entry name" value="GTPase activation domain, GAP"/>
    <property type="match status" value="1"/>
</dbReference>
<dbReference type="InterPro" id="IPR027417">
    <property type="entry name" value="P-loop_NTPase"/>
</dbReference>
<keyword evidence="9" id="KW-0009">Actin-binding</keyword>
<reference evidence="15" key="2">
    <citation type="submission" date="2025-09" db="UniProtKB">
        <authorList>
            <consortium name="Ensembl"/>
        </authorList>
    </citation>
    <scope>IDENTIFICATION</scope>
</reference>
<dbReference type="InterPro" id="IPR046349">
    <property type="entry name" value="C1-like_sf"/>
</dbReference>
<evidence type="ECO:0000259" key="13">
    <source>
        <dbReference type="PROSITE" id="PS50238"/>
    </source>
</evidence>
<dbReference type="Pfam" id="PF00620">
    <property type="entry name" value="RhoGAP"/>
    <property type="match status" value="1"/>
</dbReference>
<feature type="domain" description="Phorbol-ester/DAG-type" evidence="12">
    <location>
        <begin position="825"/>
        <end position="874"/>
    </location>
</feature>
<feature type="compositionally biased region" description="Basic and acidic residues" evidence="11">
    <location>
        <begin position="1235"/>
        <end position="1248"/>
    </location>
</feature>
<evidence type="ECO:0000259" key="12">
    <source>
        <dbReference type="PROSITE" id="PS50081"/>
    </source>
</evidence>
<dbReference type="GO" id="GO:0016459">
    <property type="term" value="C:myosin complex"/>
    <property type="evidence" value="ECO:0007669"/>
    <property type="project" value="UniProtKB-KW"/>
</dbReference>
<dbReference type="GO" id="GO:0005524">
    <property type="term" value="F:ATP binding"/>
    <property type="evidence" value="ECO:0007669"/>
    <property type="project" value="UniProtKB-KW"/>
</dbReference>
<keyword evidence="8" id="KW-0505">Motor protein</keyword>
<evidence type="ECO:0000256" key="1">
    <source>
        <dbReference type="ARBA" id="ARBA00004496"/>
    </source>
</evidence>
<evidence type="ECO:0000256" key="8">
    <source>
        <dbReference type="ARBA" id="ARBA00023175"/>
    </source>
</evidence>
<dbReference type="CDD" id="cd20818">
    <property type="entry name" value="C1_Myosin-IX"/>
    <property type="match status" value="1"/>
</dbReference>
<dbReference type="Proteomes" id="UP000694388">
    <property type="component" value="Unplaced"/>
</dbReference>
<organism evidence="15 16">
    <name type="scientific">Eptatretus burgeri</name>
    <name type="common">Inshore hagfish</name>
    <dbReference type="NCBI Taxonomy" id="7764"/>
    <lineage>
        <taxon>Eukaryota</taxon>
        <taxon>Metazoa</taxon>
        <taxon>Chordata</taxon>
        <taxon>Craniata</taxon>
        <taxon>Vertebrata</taxon>
        <taxon>Cyclostomata</taxon>
        <taxon>Myxini</taxon>
        <taxon>Myxiniformes</taxon>
        <taxon>Myxinidae</taxon>
        <taxon>Eptatretinae</taxon>
        <taxon>Eptatretus</taxon>
    </lineage>
</organism>
<dbReference type="PROSITE" id="PS50238">
    <property type="entry name" value="RHOGAP"/>
    <property type="match status" value="1"/>
</dbReference>
<evidence type="ECO:0000313" key="15">
    <source>
        <dbReference type="Ensembl" id="ENSEBUP00000013452.1"/>
    </source>
</evidence>
<evidence type="ECO:0000259" key="14">
    <source>
        <dbReference type="PROSITE" id="PS51456"/>
    </source>
</evidence>
<accession>A0A8C4QDL6</accession>
<evidence type="ECO:0000256" key="3">
    <source>
        <dbReference type="ARBA" id="ARBA00022723"/>
    </source>
</evidence>
<dbReference type="Gene3D" id="3.30.60.20">
    <property type="match status" value="1"/>
</dbReference>
<evidence type="ECO:0000256" key="6">
    <source>
        <dbReference type="ARBA" id="ARBA00022840"/>
    </source>
</evidence>
<dbReference type="InterPro" id="IPR001609">
    <property type="entry name" value="Myosin_head_motor_dom-like"/>
</dbReference>
<dbReference type="GO" id="GO:0005884">
    <property type="term" value="C:actin filament"/>
    <property type="evidence" value="ECO:0007669"/>
    <property type="project" value="TreeGrafter"/>
</dbReference>
<dbReference type="InterPro" id="IPR046987">
    <property type="entry name" value="Myo9"/>
</dbReference>
<keyword evidence="5" id="KW-0862">Zinc</keyword>
<evidence type="ECO:0000256" key="9">
    <source>
        <dbReference type="PROSITE-ProRule" id="PRU00782"/>
    </source>
</evidence>
<dbReference type="SMART" id="SM00109">
    <property type="entry name" value="C1"/>
    <property type="match status" value="1"/>
</dbReference>
<keyword evidence="16" id="KW-1185">Reference proteome</keyword>
<reference evidence="15" key="1">
    <citation type="submission" date="2025-08" db="UniProtKB">
        <authorList>
            <consortium name="Ensembl"/>
        </authorList>
    </citation>
    <scope>IDENTIFICATION</scope>
</reference>
<keyword evidence="4" id="KW-0547">Nucleotide-binding</keyword>
<dbReference type="GO" id="GO:0035556">
    <property type="term" value="P:intracellular signal transduction"/>
    <property type="evidence" value="ECO:0007669"/>
    <property type="project" value="InterPro"/>
</dbReference>
<dbReference type="Pfam" id="PF00612">
    <property type="entry name" value="IQ"/>
    <property type="match status" value="2"/>
</dbReference>
<feature type="domain" description="Rho-GAP" evidence="13">
    <location>
        <begin position="895"/>
        <end position="1083"/>
    </location>
</feature>
<feature type="compositionally biased region" description="Basic and acidic residues" evidence="11">
    <location>
        <begin position="460"/>
        <end position="474"/>
    </location>
</feature>
<dbReference type="PANTHER" id="PTHR46184">
    <property type="entry name" value="UNCONVENTIONAL MYOSIN-IXB-LIKE PROTEIN"/>
    <property type="match status" value="1"/>
</dbReference>
<evidence type="ECO:0000256" key="11">
    <source>
        <dbReference type="SAM" id="MobiDB-lite"/>
    </source>
</evidence>
<dbReference type="SMART" id="SM00324">
    <property type="entry name" value="RhoGAP"/>
    <property type="match status" value="1"/>
</dbReference>
<feature type="region of interest" description="Disordered" evidence="11">
    <location>
        <begin position="455"/>
        <end position="477"/>
    </location>
</feature>
<feature type="region of interest" description="Disordered" evidence="11">
    <location>
        <begin position="1233"/>
        <end position="1273"/>
    </location>
</feature>
<dbReference type="SMART" id="SM00015">
    <property type="entry name" value="IQ"/>
    <property type="match status" value="4"/>
</dbReference>
<dbReference type="Gene3D" id="1.20.5.4820">
    <property type="match status" value="1"/>
</dbReference>
<dbReference type="Gene3D" id="3.40.850.10">
    <property type="entry name" value="Kinesin motor domain"/>
    <property type="match status" value="1"/>
</dbReference>
<evidence type="ECO:0000256" key="7">
    <source>
        <dbReference type="ARBA" id="ARBA00023123"/>
    </source>
</evidence>
<dbReference type="PROSITE" id="PS51456">
    <property type="entry name" value="MYOSIN_MOTOR"/>
    <property type="match status" value="1"/>
</dbReference>
<sequence length="1273" mass="144489">MLGHAKPYFIRCLRSNSKKVPMGFDHDLVLRQLRYTGMLETVRITRSGYSTKYSFQDFKEKFGLLLPRDAEATGEEIATLLKNLHIDPDNHQIGKNKVFLREKERLHLLDVLHNEVLQRICLIQAWYRATAARRLFLRQRQAIQCLQHCVRSWSERRRLAKLLTAMHAGNDLWATGMTPLRLNLAAVVNACLLSLADQKRTVVMADIATQLKAAITLQAAWRAHRQRNAYLEMIQAAICLQTAWRERGRRLDLSRRNKAAVIVQAWWKMCYTRRHVKAMYAALSAAQNSFPSQIVLNRRQEQDLCMKIEMKASVLHQADTDAPEETLNDSTAEQQIAKYQHDKHQALSAGIFAISEGVEENSSSEANVETQREVQHEDLLEETREQQHLLIDSNISTEENSVAPCSEDDEITVAEQSQAKPVSWSNDTIEKEVTECLSAMDKELALELNESLSLDENEDNEHANSDHPDKRDATSAKSFLHQRENSSLDSGALVLESTNQLDNLGVSDLPQVQQKLSGDEVEALLRMLTIKQENLDSEWKAHHIPGLHLQHFNLMLPTRPSRSRDGRSPLKNRFRNLLNSRRHVDKKVSKGSLRSRSAVKGFLDSTMLSTNSPLEQSKHGQTRRWSNVLVPSSQGLVESRVVPEATKPLDTVQPTGISRKRSIRISREASASAQWEHSTGKRTLSASDLHHLNDFLLQKINGLLSSKIQSSNIVDQLFKKALQRFQENIHTMCMPLPGGALQTLQYKDLLENFESVLTQVIRQEANGDSLPPFPIPFGLNTIKVFLDEFVRGSRSEDSCPSKVPKLDRKKMRNKKEAEYVVKHRGHLFRGMQFNIPTSCEHCKAFMWMMDRGYVCKLCKYTCHKKCCSLVIVHCHGSFISSRKGEVEATSRQFGVPLAMLAGEDGTVPHMVQKLVRYVELCGLYTEGLYRKCGSANKARELREELDADVNGVILDAYQVHVVASVLKQWLRDLPDPLMTYEHYYDFLRAVELPERKEQLRCIYSIIEKIPQAHINLLERLVFHFVRVAQHEESNRMSPNALAIVLAPCVLRCPDSADPLRGVKEITKATACVEIILTEQLEKVVSSLATLDELNKAEEDTIQRLSFLRRSLDLSFGNSTETDDNSAETLAMMVAKEDMLVEQHDLEEELRIIQDDKDELALRMVMLEPLVSDDESGSVGNTDSSESLLDECTSILSPALSSWVIGASVPVTLRASSSVRRNRTGRRSLASTAALMEREKERREEEKTSWRHSQPILDDNSEIPYIDEGSSFEH</sequence>
<dbReference type="SUPFAM" id="SSF57889">
    <property type="entry name" value="Cysteine-rich domain"/>
    <property type="match status" value="1"/>
</dbReference>
<dbReference type="GO" id="GO:0005096">
    <property type="term" value="F:GTPase activator activity"/>
    <property type="evidence" value="ECO:0007669"/>
    <property type="project" value="InterPro"/>
</dbReference>
<dbReference type="GO" id="GO:0051015">
    <property type="term" value="F:actin filament binding"/>
    <property type="evidence" value="ECO:0007669"/>
    <property type="project" value="TreeGrafter"/>
</dbReference>
<dbReference type="GeneTree" id="ENSGT00940000154905"/>
<dbReference type="Gene3D" id="1.10.555.10">
    <property type="entry name" value="Rho GTPase activation protein"/>
    <property type="match status" value="1"/>
</dbReference>
<dbReference type="Ensembl" id="ENSEBUT00000014027.1">
    <property type="protein sequence ID" value="ENSEBUP00000013452.1"/>
    <property type="gene ID" value="ENSEBUG00000008487.1"/>
</dbReference>
<feature type="domain" description="Myosin motor" evidence="14">
    <location>
        <begin position="1"/>
        <end position="114"/>
    </location>
</feature>
<keyword evidence="3" id="KW-0479">Metal-binding</keyword>
<feature type="coiled-coil region" evidence="10">
    <location>
        <begin position="1135"/>
        <end position="1162"/>
    </location>
</feature>
<dbReference type="InterPro" id="IPR008936">
    <property type="entry name" value="Rho_GTPase_activation_prot"/>
</dbReference>
<comment type="similarity">
    <text evidence="9">Belongs to the TRAFAC class myosin-kinesin ATPase superfamily. Myosin family.</text>
</comment>
<dbReference type="FunFam" id="3.40.850.10:FF:000008">
    <property type="entry name" value="Putative unconventional myosin-IXa"/>
    <property type="match status" value="1"/>
</dbReference>
<dbReference type="SUPFAM" id="SSF52540">
    <property type="entry name" value="P-loop containing nucleoside triphosphate hydrolases"/>
    <property type="match status" value="2"/>
</dbReference>